<evidence type="ECO:0000256" key="15">
    <source>
        <dbReference type="ARBA" id="ARBA00059527"/>
    </source>
</evidence>
<evidence type="ECO:0000256" key="6">
    <source>
        <dbReference type="ARBA" id="ARBA00022553"/>
    </source>
</evidence>
<organism evidence="18 19">
    <name type="scientific">Panaeolus cyanescens</name>
    <dbReference type="NCBI Taxonomy" id="181874"/>
    <lineage>
        <taxon>Eukaryota</taxon>
        <taxon>Fungi</taxon>
        <taxon>Dikarya</taxon>
        <taxon>Basidiomycota</taxon>
        <taxon>Agaricomycotina</taxon>
        <taxon>Agaricomycetes</taxon>
        <taxon>Agaricomycetidae</taxon>
        <taxon>Agaricales</taxon>
        <taxon>Agaricineae</taxon>
        <taxon>Galeropsidaceae</taxon>
        <taxon>Panaeolus</taxon>
    </lineage>
</organism>
<evidence type="ECO:0000256" key="13">
    <source>
        <dbReference type="ARBA" id="ARBA00031926"/>
    </source>
</evidence>
<keyword evidence="9" id="KW-0315">Glutamine amidotransferase</keyword>
<dbReference type="Pfam" id="PF21404">
    <property type="entry name" value="AMG1_III"/>
    <property type="match status" value="1"/>
</dbReference>
<dbReference type="Proteomes" id="UP000284842">
    <property type="component" value="Unassembled WGS sequence"/>
</dbReference>
<dbReference type="Gene3D" id="3.40.120.10">
    <property type="entry name" value="Alpha-D-Glucose-1,6-Bisphosphate, subunit A, domain 3"/>
    <property type="match status" value="2"/>
</dbReference>
<dbReference type="GO" id="GO:0004610">
    <property type="term" value="F:phosphoacetylglucosamine mutase activity"/>
    <property type="evidence" value="ECO:0007669"/>
    <property type="project" value="UniProtKB-EC"/>
</dbReference>
<reference evidence="18 19" key="1">
    <citation type="journal article" date="2018" name="Evol. Lett.">
        <title>Horizontal gene cluster transfer increased hallucinogenic mushroom diversity.</title>
        <authorList>
            <person name="Reynolds H.T."/>
            <person name="Vijayakumar V."/>
            <person name="Gluck-Thaler E."/>
            <person name="Korotkin H.B."/>
            <person name="Matheny P.B."/>
            <person name="Slot J.C."/>
        </authorList>
    </citation>
    <scope>NUCLEOTIDE SEQUENCE [LARGE SCALE GENOMIC DNA]</scope>
    <source>
        <strain evidence="18 19">2629</strain>
    </source>
</reference>
<dbReference type="PROSITE" id="PS51278">
    <property type="entry name" value="GATASE_TYPE_2"/>
    <property type="match status" value="1"/>
</dbReference>
<dbReference type="CDD" id="cd03086">
    <property type="entry name" value="PGM3"/>
    <property type="match status" value="1"/>
</dbReference>
<dbReference type="Gene3D" id="3.60.20.10">
    <property type="entry name" value="Glutamine Phosphoribosylpyrophosphate, subunit 1, domain 1"/>
    <property type="match status" value="1"/>
</dbReference>
<dbReference type="InterPro" id="IPR016657">
    <property type="entry name" value="PAGM"/>
</dbReference>
<name>A0A409VCM6_9AGAR</name>
<evidence type="ECO:0000259" key="17">
    <source>
        <dbReference type="PROSITE" id="PS51278"/>
    </source>
</evidence>
<dbReference type="InterPro" id="IPR017932">
    <property type="entry name" value="GATase_2_dom"/>
</dbReference>
<dbReference type="InterPro" id="IPR005843">
    <property type="entry name" value="A-D-PHexomutase_C"/>
</dbReference>
<protein>
    <recommendedName>
        <fullName evidence="5">phosphoacetylglucosamine mutase</fullName>
        <ecNumber evidence="5">5.4.2.3</ecNumber>
    </recommendedName>
    <alternativeName>
        <fullName evidence="14">Acetylglucosamine phosphomutase</fullName>
    </alternativeName>
    <alternativeName>
        <fullName evidence="13">N-acetylglucosamine-phosphate mutase</fullName>
    </alternativeName>
</protein>
<dbReference type="GO" id="GO:0000287">
    <property type="term" value="F:magnesium ion binding"/>
    <property type="evidence" value="ECO:0007669"/>
    <property type="project" value="InterPro"/>
</dbReference>
<evidence type="ECO:0000313" key="19">
    <source>
        <dbReference type="Proteomes" id="UP000284842"/>
    </source>
</evidence>
<dbReference type="EC" id="5.4.2.3" evidence="5"/>
<evidence type="ECO:0000256" key="7">
    <source>
        <dbReference type="ARBA" id="ARBA00022723"/>
    </source>
</evidence>
<comment type="caution">
    <text evidence="18">The sequence shown here is derived from an EMBL/GenBank/DDBJ whole genome shotgun (WGS) entry which is preliminary data.</text>
</comment>
<evidence type="ECO:0000256" key="11">
    <source>
        <dbReference type="ARBA" id="ARBA00023277"/>
    </source>
</evidence>
<proteinExistence type="inferred from homology"/>
<feature type="compositionally biased region" description="Basic residues" evidence="16">
    <location>
        <begin position="823"/>
        <end position="832"/>
    </location>
</feature>
<dbReference type="FunFam" id="3.40.120.10:FF:000023">
    <property type="entry name" value="Phosphoacetylglucosamine mutase"/>
    <property type="match status" value="1"/>
</dbReference>
<sequence length="832" mass="92096">MAQLPVDAILHFSNNHAKPSHLHFQYGTAGFRTLASSLDSVLYRVGLLAGLRSKRLDGKTIGVMVTASHNPEQDNGVKLVDPRGEMLEASWEQHATLVANASSAEELIHALNEVVRVAKIDLSKPSRVVYARDTRPSGPALIRALEDGFRALGVEARNAGVTSTPILHYLVKAINTKGTEESYGEDSEEGYYRKLSTAFRALVAGKRKLEPLLVDCANGVGAQAAEKLREQIGDKLPLILENTDTDARGALNYNCGADFVKTQQKLPPSIAPLLEKGQRACSLDGDADRLMYYYVDERGHFRMLDGDKIAALVAAFIVELVKLAGLDNTIKVGVVQTAYANGASTKYLAERLPVKCVPTGVKHLHHAAEHYNIGVYFEANGHGTVLFSPSTQQTLKTHEPSTPAQSTALTHLINLTELINQTVGDALSDMLLVEVVLAHKSYSGAEWDSLYEDLPNRLVKVVVADRNAFKTEDAERRLVSPPRLQARIDELVRKYEGGRSFVRPSGTEDVVRVYAEAAVKSQADELAFRVAGLVYDEAGGWYDSVYDEELGSQPCIFTSVTPAWNNINLSRLAEKIKSPLVFAHVRASTAGSLSLDNCHPFNYGRFMWMHNGNIADFERIKRRLQQDLPDFAFNKVLGNTDSEWAFALFLSKIPDHSARSFSPRTLQKAMVDTIASLNQYAEEFGITEPSLMNFCVTDGESIIATRYISSKKDEAASLWFSSGTDFSEDPDGGHYRMTKADKRENIIMIASEPLTFERADWMEIKTNHMAVITRKMNFLQIPIVDKFYVPPSDPEALTRATEFAQEKGLLNPRSSMQADTKPSRRHNQSHCC</sequence>
<dbReference type="AlphaFoldDB" id="A0A409VCM6"/>
<accession>A0A409VCM6</accession>
<evidence type="ECO:0000256" key="5">
    <source>
        <dbReference type="ARBA" id="ARBA00012731"/>
    </source>
</evidence>
<dbReference type="InterPro" id="IPR049023">
    <property type="entry name" value="AMG1_II"/>
</dbReference>
<dbReference type="PANTHER" id="PTHR45955">
    <property type="entry name" value="PHOSPHOACETYLGLUCOSAMINE MUTASE"/>
    <property type="match status" value="1"/>
</dbReference>
<feature type="domain" description="Glutamine amidotransferase type-2" evidence="17">
    <location>
        <begin position="281"/>
        <end position="832"/>
    </location>
</feature>
<dbReference type="PANTHER" id="PTHR45955:SF1">
    <property type="entry name" value="PHOSPHOACETYLGLUCOSAMINE MUTASE"/>
    <property type="match status" value="1"/>
</dbReference>
<evidence type="ECO:0000256" key="16">
    <source>
        <dbReference type="SAM" id="MobiDB-lite"/>
    </source>
</evidence>
<dbReference type="InterPro" id="IPR005844">
    <property type="entry name" value="A-D-PHexomutase_a/b/a-I"/>
</dbReference>
<dbReference type="SUPFAM" id="SSF56235">
    <property type="entry name" value="N-terminal nucleophile aminohydrolases (Ntn hydrolases)"/>
    <property type="match status" value="1"/>
</dbReference>
<evidence type="ECO:0000256" key="4">
    <source>
        <dbReference type="ARBA" id="ARBA00010231"/>
    </source>
</evidence>
<dbReference type="InterPro" id="IPR016055">
    <property type="entry name" value="A-D-PHexomutase_a/b/a-I/II/III"/>
</dbReference>
<keyword evidence="8" id="KW-0460">Magnesium</keyword>
<dbReference type="Pfam" id="PF21405">
    <property type="entry name" value="AMG1_II"/>
    <property type="match status" value="1"/>
</dbReference>
<keyword evidence="6" id="KW-0597">Phosphoprotein</keyword>
<evidence type="ECO:0000256" key="2">
    <source>
        <dbReference type="ARBA" id="ARBA00001946"/>
    </source>
</evidence>
<dbReference type="OrthoDB" id="1928at2759"/>
<comment type="pathway">
    <text evidence="3">Nucleotide-sugar biosynthesis; UDP-N-acetyl-alpha-D-glucosamine biosynthesis; N-acetyl-alpha-D-glucosamine 1-phosphate from alpha-D-glucosamine 6-phosphate (route I): step 2/2.</text>
</comment>
<dbReference type="InterPro" id="IPR036900">
    <property type="entry name" value="A-D-PHexomutase_C_sf"/>
</dbReference>
<dbReference type="UniPathway" id="UPA00113">
    <property type="reaction ID" value="UER00530"/>
</dbReference>
<dbReference type="STRING" id="181874.A0A409VCM6"/>
<dbReference type="FunCoup" id="A0A409VCM6">
    <property type="interactions" value="91"/>
</dbReference>
<dbReference type="FunFam" id="3.30.310.50:FF:000003">
    <property type="entry name" value="Phosphoacetylglucosamine mutase"/>
    <property type="match status" value="1"/>
</dbReference>
<dbReference type="InParanoid" id="A0A409VCM6"/>
<dbReference type="InterPro" id="IPR029055">
    <property type="entry name" value="Ntn_hydrolases_N"/>
</dbReference>
<keyword evidence="7" id="KW-0479">Metal-binding</keyword>
<dbReference type="InterPro" id="IPR016066">
    <property type="entry name" value="A-D-PHexomutase_CS"/>
</dbReference>
<dbReference type="Pfam" id="PF13230">
    <property type="entry name" value="GATase_4"/>
    <property type="match status" value="1"/>
</dbReference>
<dbReference type="Gene3D" id="3.30.310.50">
    <property type="entry name" value="Alpha-D-phosphohexomutase, C-terminal domain"/>
    <property type="match status" value="1"/>
</dbReference>
<evidence type="ECO:0000256" key="1">
    <source>
        <dbReference type="ARBA" id="ARBA00000558"/>
    </source>
</evidence>
<comment type="similarity">
    <text evidence="4">Belongs to the phosphohexose mutase family.</text>
</comment>
<comment type="catalytic activity">
    <reaction evidence="1">
        <text>N-acetyl-alpha-D-glucosamine 1-phosphate = N-acetyl-D-glucosamine 6-phosphate</text>
        <dbReference type="Rhea" id="RHEA:23804"/>
        <dbReference type="ChEBI" id="CHEBI:57513"/>
        <dbReference type="ChEBI" id="CHEBI:57776"/>
        <dbReference type="EC" id="5.4.2.3"/>
    </reaction>
</comment>
<dbReference type="CDD" id="cd01908">
    <property type="entry name" value="YafJ"/>
    <property type="match status" value="1"/>
</dbReference>
<keyword evidence="12" id="KW-0961">Cell wall biogenesis/degradation</keyword>
<evidence type="ECO:0000256" key="14">
    <source>
        <dbReference type="ARBA" id="ARBA00032065"/>
    </source>
</evidence>
<dbReference type="Pfam" id="PF00408">
    <property type="entry name" value="PGM_PMM_IV"/>
    <property type="match status" value="1"/>
</dbReference>
<dbReference type="GO" id="GO:0071555">
    <property type="term" value="P:cell wall organization"/>
    <property type="evidence" value="ECO:0007669"/>
    <property type="project" value="UniProtKB-KW"/>
</dbReference>
<comment type="cofactor">
    <cofactor evidence="2">
        <name>Mg(2+)</name>
        <dbReference type="ChEBI" id="CHEBI:18420"/>
    </cofactor>
</comment>
<evidence type="ECO:0000313" key="18">
    <source>
        <dbReference type="EMBL" id="PPQ62825.1"/>
    </source>
</evidence>
<evidence type="ECO:0000256" key="3">
    <source>
        <dbReference type="ARBA" id="ARBA00004865"/>
    </source>
</evidence>
<evidence type="ECO:0000256" key="10">
    <source>
        <dbReference type="ARBA" id="ARBA00023235"/>
    </source>
</evidence>
<keyword evidence="11" id="KW-0119">Carbohydrate metabolism</keyword>
<gene>
    <name evidence="18" type="ORF">CVT24_000519</name>
</gene>
<evidence type="ECO:0000256" key="9">
    <source>
        <dbReference type="ARBA" id="ARBA00022962"/>
    </source>
</evidence>
<dbReference type="InterPro" id="IPR026869">
    <property type="entry name" value="EgtC-like"/>
</dbReference>
<dbReference type="SUPFAM" id="SSF55957">
    <property type="entry name" value="Phosphoglucomutase, C-terminal domain"/>
    <property type="match status" value="1"/>
</dbReference>
<comment type="function">
    <text evidence="15">Catalyzes the conversion of GlcNAc-6-P into GlcNAc-1-P during the synthesis of uridine diphosphate/UDP-GlcNAc, which is a biosynthetic precursor of chitin and also supplies the amino sugars for N-linked oligosaccharides of glycoproteins.</text>
</comment>
<dbReference type="PROSITE" id="PS00710">
    <property type="entry name" value="PGM_PMM"/>
    <property type="match status" value="1"/>
</dbReference>
<feature type="region of interest" description="Disordered" evidence="16">
    <location>
        <begin position="805"/>
        <end position="832"/>
    </location>
</feature>
<evidence type="ECO:0000256" key="12">
    <source>
        <dbReference type="ARBA" id="ARBA00023316"/>
    </source>
</evidence>
<dbReference type="GO" id="GO:0006048">
    <property type="term" value="P:UDP-N-acetylglucosamine biosynthetic process"/>
    <property type="evidence" value="ECO:0007669"/>
    <property type="project" value="UniProtKB-UniPathway"/>
</dbReference>
<dbReference type="FunFam" id="3.40.120.10:FF:000013">
    <property type="entry name" value="Phosphoacetylglucosamine mutase"/>
    <property type="match status" value="1"/>
</dbReference>
<dbReference type="EMBL" id="NHTK01006137">
    <property type="protein sequence ID" value="PPQ62825.1"/>
    <property type="molecule type" value="Genomic_DNA"/>
</dbReference>
<dbReference type="SUPFAM" id="SSF53738">
    <property type="entry name" value="Phosphoglucomutase, first 3 domains"/>
    <property type="match status" value="3"/>
</dbReference>
<dbReference type="GO" id="GO:0005975">
    <property type="term" value="P:carbohydrate metabolic process"/>
    <property type="evidence" value="ECO:0007669"/>
    <property type="project" value="InterPro"/>
</dbReference>
<keyword evidence="19" id="KW-1185">Reference proteome</keyword>
<evidence type="ECO:0000256" key="8">
    <source>
        <dbReference type="ARBA" id="ARBA00022842"/>
    </source>
</evidence>
<dbReference type="InterPro" id="IPR049022">
    <property type="entry name" value="AMG1_III"/>
</dbReference>
<dbReference type="Pfam" id="PF02878">
    <property type="entry name" value="PGM_PMM_I"/>
    <property type="match status" value="2"/>
</dbReference>
<keyword evidence="10" id="KW-0413">Isomerase</keyword>